<sequence>MSNPNRTAYEGPPLTGPGIMWVNSVPKPQLEEKVFNQWYQEVHIPDIVNAKPGDGCVAAWRFKSQNPTRPRPYLALYAVPDMSFIQSPEFGEVSQYHEMLPEGGPSQKFVDFDTRFYRRTQTYEKEEEDNTGFVPQGIGRVVKSTAMQPAPGMSEELDRWYREEHLGQVAAMPGWRRSTRYELIFKVQSKDDPSHEEAPRYLAIHEFDEGTKIARMPREQWTEWTTRMVESAELLDEGTFTYVWGTRDEHVGL</sequence>
<organism evidence="1 2">
    <name type="scientific">Lophiostoma macrostomum CBS 122681</name>
    <dbReference type="NCBI Taxonomy" id="1314788"/>
    <lineage>
        <taxon>Eukaryota</taxon>
        <taxon>Fungi</taxon>
        <taxon>Dikarya</taxon>
        <taxon>Ascomycota</taxon>
        <taxon>Pezizomycotina</taxon>
        <taxon>Dothideomycetes</taxon>
        <taxon>Pleosporomycetidae</taxon>
        <taxon>Pleosporales</taxon>
        <taxon>Lophiostomataceae</taxon>
        <taxon>Lophiostoma</taxon>
    </lineage>
</organism>
<dbReference type="AlphaFoldDB" id="A0A6A6TUB1"/>
<dbReference type="EMBL" id="MU004289">
    <property type="protein sequence ID" value="KAF2662553.1"/>
    <property type="molecule type" value="Genomic_DNA"/>
</dbReference>
<proteinExistence type="predicted"/>
<keyword evidence="2" id="KW-1185">Reference proteome</keyword>
<dbReference type="Proteomes" id="UP000799324">
    <property type="component" value="Unassembled WGS sequence"/>
</dbReference>
<dbReference type="SUPFAM" id="SSF54909">
    <property type="entry name" value="Dimeric alpha+beta barrel"/>
    <property type="match status" value="1"/>
</dbReference>
<evidence type="ECO:0000313" key="1">
    <source>
        <dbReference type="EMBL" id="KAF2662553.1"/>
    </source>
</evidence>
<gene>
    <name evidence="1" type="ORF">K491DRAFT_686435</name>
</gene>
<protein>
    <recommendedName>
        <fullName evidence="3">ABM domain-containing protein</fullName>
    </recommendedName>
</protein>
<dbReference type="Gene3D" id="3.30.70.100">
    <property type="match status" value="1"/>
</dbReference>
<name>A0A6A6TUB1_9PLEO</name>
<dbReference type="InterPro" id="IPR011008">
    <property type="entry name" value="Dimeric_a/b-barrel"/>
</dbReference>
<evidence type="ECO:0000313" key="2">
    <source>
        <dbReference type="Proteomes" id="UP000799324"/>
    </source>
</evidence>
<accession>A0A6A6TUB1</accession>
<reference evidence="1" key="1">
    <citation type="journal article" date="2020" name="Stud. Mycol.">
        <title>101 Dothideomycetes genomes: a test case for predicting lifestyles and emergence of pathogens.</title>
        <authorList>
            <person name="Haridas S."/>
            <person name="Albert R."/>
            <person name="Binder M."/>
            <person name="Bloem J."/>
            <person name="Labutti K."/>
            <person name="Salamov A."/>
            <person name="Andreopoulos B."/>
            <person name="Baker S."/>
            <person name="Barry K."/>
            <person name="Bills G."/>
            <person name="Bluhm B."/>
            <person name="Cannon C."/>
            <person name="Castanera R."/>
            <person name="Culley D."/>
            <person name="Daum C."/>
            <person name="Ezra D."/>
            <person name="Gonzalez J."/>
            <person name="Henrissat B."/>
            <person name="Kuo A."/>
            <person name="Liang C."/>
            <person name="Lipzen A."/>
            <person name="Lutzoni F."/>
            <person name="Magnuson J."/>
            <person name="Mondo S."/>
            <person name="Nolan M."/>
            <person name="Ohm R."/>
            <person name="Pangilinan J."/>
            <person name="Park H.-J."/>
            <person name="Ramirez L."/>
            <person name="Alfaro M."/>
            <person name="Sun H."/>
            <person name="Tritt A."/>
            <person name="Yoshinaga Y."/>
            <person name="Zwiers L.-H."/>
            <person name="Turgeon B."/>
            <person name="Goodwin S."/>
            <person name="Spatafora J."/>
            <person name="Crous P."/>
            <person name="Grigoriev I."/>
        </authorList>
    </citation>
    <scope>NUCLEOTIDE SEQUENCE</scope>
    <source>
        <strain evidence="1">CBS 122681</strain>
    </source>
</reference>
<evidence type="ECO:0008006" key="3">
    <source>
        <dbReference type="Google" id="ProtNLM"/>
    </source>
</evidence>
<dbReference type="OrthoDB" id="2851338at2759"/>